<accession>A0ABQ7JU20</accession>
<evidence type="ECO:0000313" key="3">
    <source>
        <dbReference type="Proteomes" id="UP001194696"/>
    </source>
</evidence>
<name>A0ABQ7JU20_9FUNG</name>
<dbReference type="Proteomes" id="UP001194696">
    <property type="component" value="Unassembled WGS sequence"/>
</dbReference>
<keyword evidence="3" id="KW-1185">Reference proteome</keyword>
<organism evidence="2 3">
    <name type="scientific">Linnemannia gamsii</name>
    <dbReference type="NCBI Taxonomy" id="64522"/>
    <lineage>
        <taxon>Eukaryota</taxon>
        <taxon>Fungi</taxon>
        <taxon>Fungi incertae sedis</taxon>
        <taxon>Mucoromycota</taxon>
        <taxon>Mortierellomycotina</taxon>
        <taxon>Mortierellomycetes</taxon>
        <taxon>Mortierellales</taxon>
        <taxon>Mortierellaceae</taxon>
        <taxon>Linnemannia</taxon>
    </lineage>
</organism>
<feature type="compositionally biased region" description="Low complexity" evidence="1">
    <location>
        <begin position="44"/>
        <end position="66"/>
    </location>
</feature>
<reference evidence="2 3" key="1">
    <citation type="journal article" date="2020" name="Fungal Divers.">
        <title>Resolving the Mortierellaceae phylogeny through synthesis of multi-gene phylogenetics and phylogenomics.</title>
        <authorList>
            <person name="Vandepol N."/>
            <person name="Liber J."/>
            <person name="Desiro A."/>
            <person name="Na H."/>
            <person name="Kennedy M."/>
            <person name="Barry K."/>
            <person name="Grigoriev I.V."/>
            <person name="Miller A.N."/>
            <person name="O'Donnell K."/>
            <person name="Stajich J.E."/>
            <person name="Bonito G."/>
        </authorList>
    </citation>
    <scope>NUCLEOTIDE SEQUENCE [LARGE SCALE GENOMIC DNA]</scope>
    <source>
        <strain evidence="2 3">AD045</strain>
    </source>
</reference>
<gene>
    <name evidence="2" type="ORF">BGZ96_010757</name>
</gene>
<feature type="compositionally biased region" description="Polar residues" evidence="1">
    <location>
        <begin position="23"/>
        <end position="38"/>
    </location>
</feature>
<dbReference type="EMBL" id="JAAAIM010000718">
    <property type="protein sequence ID" value="KAG0284907.1"/>
    <property type="molecule type" value="Genomic_DNA"/>
</dbReference>
<feature type="compositionally biased region" description="Polar residues" evidence="1">
    <location>
        <begin position="1"/>
        <end position="13"/>
    </location>
</feature>
<evidence type="ECO:0000313" key="2">
    <source>
        <dbReference type="EMBL" id="KAG0284907.1"/>
    </source>
</evidence>
<evidence type="ECO:0008006" key="4">
    <source>
        <dbReference type="Google" id="ProtNLM"/>
    </source>
</evidence>
<comment type="caution">
    <text evidence="2">The sequence shown here is derived from an EMBL/GenBank/DDBJ whole genome shotgun (WGS) entry which is preliminary data.</text>
</comment>
<sequence>MASAGANPSSNKPSGFMSGYMSDLSQAQDLNSFLQKNQPAYDPNSNNTTTTTSSAAAQPTAATADTKPNDTQHPSTSNSTSTSSSSSASSSESTQTSSEATGGSKPYDAKMSVGSHPLPTAHAVFQKKAIHEAALDNCADLNMELTDCLMGRSGSWWDRASMCMKAKEQFALCCRLNKEALQERGYAKEGNTAAQDLAILDYADELTQKAMKEDTAPTQEKN</sequence>
<evidence type="ECO:0000256" key="1">
    <source>
        <dbReference type="SAM" id="MobiDB-lite"/>
    </source>
</evidence>
<protein>
    <recommendedName>
        <fullName evidence="4">COX assembly mitochondrial protein</fullName>
    </recommendedName>
</protein>
<feature type="region of interest" description="Disordered" evidence="1">
    <location>
        <begin position="1"/>
        <end position="114"/>
    </location>
</feature>
<feature type="compositionally biased region" description="Low complexity" evidence="1">
    <location>
        <begin position="75"/>
        <end position="104"/>
    </location>
</feature>
<proteinExistence type="predicted"/>